<keyword evidence="4" id="KW-1185">Reference proteome</keyword>
<name>A0A4R2PUV6_9RHOB</name>
<dbReference type="EMBL" id="SLXP01000010">
    <property type="protein sequence ID" value="TCP39760.1"/>
    <property type="molecule type" value="Genomic_DNA"/>
</dbReference>
<feature type="transmembrane region" description="Helical" evidence="1">
    <location>
        <begin position="55"/>
        <end position="75"/>
    </location>
</feature>
<dbReference type="PANTHER" id="PTHR35797">
    <property type="entry name" value="PROTEASE-RELATED"/>
    <property type="match status" value="1"/>
</dbReference>
<dbReference type="InterPro" id="IPR003675">
    <property type="entry name" value="Rce1/LyrA-like_dom"/>
</dbReference>
<feature type="transmembrane region" description="Helical" evidence="1">
    <location>
        <begin position="164"/>
        <end position="184"/>
    </location>
</feature>
<comment type="caution">
    <text evidence="3">The sequence shown here is derived from an EMBL/GenBank/DDBJ whole genome shotgun (WGS) entry which is preliminary data.</text>
</comment>
<dbReference type="GO" id="GO:0004175">
    <property type="term" value="F:endopeptidase activity"/>
    <property type="evidence" value="ECO:0007669"/>
    <property type="project" value="UniProtKB-ARBA"/>
</dbReference>
<keyword evidence="1" id="KW-0812">Transmembrane</keyword>
<dbReference type="GO" id="GO:0080120">
    <property type="term" value="P:CAAX-box protein maturation"/>
    <property type="evidence" value="ECO:0007669"/>
    <property type="project" value="UniProtKB-ARBA"/>
</dbReference>
<evidence type="ECO:0000313" key="3">
    <source>
        <dbReference type="EMBL" id="TCP39760.1"/>
    </source>
</evidence>
<dbReference type="Proteomes" id="UP000294835">
    <property type="component" value="Unassembled WGS sequence"/>
</dbReference>
<dbReference type="OrthoDB" id="3693644at2"/>
<reference evidence="3 4" key="1">
    <citation type="submission" date="2019-03" db="EMBL/GenBank/DDBJ databases">
        <title>Genomic Encyclopedia of Type Strains, Phase IV (KMG-IV): sequencing the most valuable type-strain genomes for metagenomic binning, comparative biology and taxonomic classification.</title>
        <authorList>
            <person name="Goeker M."/>
        </authorList>
    </citation>
    <scope>NUCLEOTIDE SEQUENCE [LARGE SCALE GENOMIC DNA]</scope>
    <source>
        <strain evidence="3 4">DSM 18063</strain>
    </source>
</reference>
<feature type="transmembrane region" description="Helical" evidence="1">
    <location>
        <begin position="20"/>
        <end position="43"/>
    </location>
</feature>
<feature type="transmembrane region" description="Helical" evidence="1">
    <location>
        <begin position="95"/>
        <end position="115"/>
    </location>
</feature>
<dbReference type="InterPro" id="IPR042150">
    <property type="entry name" value="MmRce1-like"/>
</dbReference>
<protein>
    <recommendedName>
        <fullName evidence="2">CAAX prenyl protease 2/Lysostaphin resistance protein A-like domain-containing protein</fullName>
    </recommendedName>
</protein>
<evidence type="ECO:0000259" key="2">
    <source>
        <dbReference type="Pfam" id="PF02517"/>
    </source>
</evidence>
<dbReference type="AlphaFoldDB" id="A0A4R2PUV6"/>
<gene>
    <name evidence="3" type="ORF">EV662_11064</name>
</gene>
<organism evidence="3 4">
    <name type="scientific">Rhodovulum marinum</name>
    <dbReference type="NCBI Taxonomy" id="320662"/>
    <lineage>
        <taxon>Bacteria</taxon>
        <taxon>Pseudomonadati</taxon>
        <taxon>Pseudomonadota</taxon>
        <taxon>Alphaproteobacteria</taxon>
        <taxon>Rhodobacterales</taxon>
        <taxon>Paracoccaceae</taxon>
        <taxon>Rhodovulum</taxon>
    </lineage>
</organism>
<sequence length="272" mass="29007">MGPRPDPASFTDLEGAAAWPFLGITFGLSWGILALWILAEAAMTALFGPLSGTHPLFLLAVYAPAIAAVSLVLRHGGVRGLRRFLSRLALWRCHWGWYLVLLVGLPAAFYGGAWIKGAPLAEPFQTGAGALLALVAVRTLTGPVEEFGWRGVLQPLLQRRLAPLWAGVVVGLVWSLWHLPAFFLSGTPQSAWGFLPFLVGSTTASVILTGMFNAARGSLLIPVLVHAQLNSPLWPDGQPVDAWFFAGLAGLVVALNWPAMTRREGAATAVMG</sequence>
<dbReference type="PANTHER" id="PTHR35797:SF1">
    <property type="entry name" value="PROTEASE"/>
    <property type="match status" value="1"/>
</dbReference>
<feature type="transmembrane region" description="Helical" evidence="1">
    <location>
        <begin position="191"/>
        <end position="212"/>
    </location>
</feature>
<feature type="transmembrane region" description="Helical" evidence="1">
    <location>
        <begin position="242"/>
        <end position="259"/>
    </location>
</feature>
<feature type="domain" description="CAAX prenyl protease 2/Lysostaphin resistance protein A-like" evidence="2">
    <location>
        <begin position="130"/>
        <end position="230"/>
    </location>
</feature>
<dbReference type="Pfam" id="PF02517">
    <property type="entry name" value="Rce1-like"/>
    <property type="match status" value="1"/>
</dbReference>
<keyword evidence="1" id="KW-0472">Membrane</keyword>
<proteinExistence type="predicted"/>
<evidence type="ECO:0000256" key="1">
    <source>
        <dbReference type="SAM" id="Phobius"/>
    </source>
</evidence>
<dbReference type="RefSeq" id="WP_132464094.1">
    <property type="nucleotide sequence ID" value="NZ_SLXP01000010.1"/>
</dbReference>
<keyword evidence="1" id="KW-1133">Transmembrane helix</keyword>
<accession>A0A4R2PUV6</accession>
<evidence type="ECO:0000313" key="4">
    <source>
        <dbReference type="Proteomes" id="UP000294835"/>
    </source>
</evidence>